<proteinExistence type="predicted"/>
<dbReference type="Gene3D" id="1.10.4100.10">
    <property type="entry name" value="2-methylcitrate dehydratase PrpD"/>
    <property type="match status" value="1"/>
</dbReference>
<dbReference type="OrthoDB" id="2380769at2"/>
<dbReference type="Proteomes" id="UP000195437">
    <property type="component" value="Chromosome"/>
</dbReference>
<accession>A0A1Y0IRF6</accession>
<dbReference type="InterPro" id="IPR036148">
    <property type="entry name" value="MmgE/PrpD_sf"/>
</dbReference>
<name>A0A1Y0IRF6_9BACL</name>
<dbReference type="EMBL" id="CP021434">
    <property type="protein sequence ID" value="ARU63091.1"/>
    <property type="molecule type" value="Genomic_DNA"/>
</dbReference>
<keyword evidence="2" id="KW-1185">Reference proteome</keyword>
<evidence type="ECO:0000313" key="2">
    <source>
        <dbReference type="Proteomes" id="UP000195437"/>
    </source>
</evidence>
<evidence type="ECO:0000313" key="1">
    <source>
        <dbReference type="EMBL" id="ARU63091.1"/>
    </source>
</evidence>
<dbReference type="RefSeq" id="WP_087458438.1">
    <property type="nucleotide sequence ID" value="NZ_CP021434.1"/>
</dbReference>
<dbReference type="AlphaFoldDB" id="A0A1Y0IRF6"/>
<sequence>MQGWLERARQAVWPEWSYEEMMKIKLCFLEYLGTGFALKDTEEGVRLAEHLEAFGGEEQAMLFATGNMVTAAQAVLGNAAVSDAPLLYPTVLAAIELQNKGGKELTAALGAGLEVTYRMGDHPQAQLLGALVGVANAFELDEDGWSVLVGTVLNHRNLHAATGMARALLAHDLLLAGSLARDEWSEDMAERGEVPDEWLQAMQEQTAEPGLNTFLKALDLNADEIIVNFREQAEGKIPAPHIEYYIDAVMGMEDICCVPLFFRR</sequence>
<organism evidence="1 2">
    <name type="scientific">Tumebacillus avium</name>
    <dbReference type="NCBI Taxonomy" id="1903704"/>
    <lineage>
        <taxon>Bacteria</taxon>
        <taxon>Bacillati</taxon>
        <taxon>Bacillota</taxon>
        <taxon>Bacilli</taxon>
        <taxon>Bacillales</taxon>
        <taxon>Alicyclobacillaceae</taxon>
        <taxon>Tumebacillus</taxon>
    </lineage>
</organism>
<dbReference type="GO" id="GO:0016829">
    <property type="term" value="F:lyase activity"/>
    <property type="evidence" value="ECO:0007669"/>
    <property type="project" value="InterPro"/>
</dbReference>
<dbReference type="InterPro" id="IPR042183">
    <property type="entry name" value="MmgE/PrpD_sf_1"/>
</dbReference>
<protein>
    <submittedName>
        <fullName evidence="1">Uncharacterized protein</fullName>
    </submittedName>
</protein>
<dbReference type="KEGG" id="tum:CBW65_20500"/>
<gene>
    <name evidence="1" type="ORF">CBW65_20500</name>
</gene>
<dbReference type="SUPFAM" id="SSF103378">
    <property type="entry name" value="2-methylcitrate dehydratase PrpD"/>
    <property type="match status" value="1"/>
</dbReference>
<reference evidence="2" key="1">
    <citation type="submission" date="2017-05" db="EMBL/GenBank/DDBJ databases">
        <authorList>
            <person name="Sung H."/>
        </authorList>
    </citation>
    <scope>NUCLEOTIDE SEQUENCE [LARGE SCALE GENOMIC DNA]</scope>
    <source>
        <strain evidence="2">AR23208</strain>
    </source>
</reference>